<dbReference type="PANTHER" id="PTHR30565:SF9">
    <property type="entry name" value="PROTEIN YCIF"/>
    <property type="match status" value="1"/>
</dbReference>
<dbReference type="Proteomes" id="UP000253370">
    <property type="component" value="Unassembled WGS sequence"/>
</dbReference>
<dbReference type="EMBL" id="QNTQ01000005">
    <property type="protein sequence ID" value="RBI86371.1"/>
    <property type="molecule type" value="Genomic_DNA"/>
</dbReference>
<name>A0A365UBR4_9RHOB</name>
<proteinExistence type="predicted"/>
<gene>
    <name evidence="1" type="ORF">DRV85_06395</name>
</gene>
<dbReference type="PANTHER" id="PTHR30565">
    <property type="entry name" value="PROTEIN YCIF"/>
    <property type="match status" value="1"/>
</dbReference>
<dbReference type="OrthoDB" id="9795056at2"/>
<dbReference type="InterPro" id="IPR012347">
    <property type="entry name" value="Ferritin-like"/>
</dbReference>
<reference evidence="1 2" key="1">
    <citation type="submission" date="2018-07" db="EMBL/GenBank/DDBJ databases">
        <title>Rhodosalinus sp. strain E84T genomic sequence and assembly.</title>
        <authorList>
            <person name="Liu Z.-W."/>
            <person name="Lu D.-C."/>
        </authorList>
    </citation>
    <scope>NUCLEOTIDE SEQUENCE [LARGE SCALE GENOMIC DNA]</scope>
    <source>
        <strain evidence="1 2">E84</strain>
    </source>
</reference>
<dbReference type="Gene3D" id="1.20.1260.10">
    <property type="match status" value="1"/>
</dbReference>
<accession>A0A365UBR4</accession>
<evidence type="ECO:0000313" key="2">
    <source>
        <dbReference type="Proteomes" id="UP000253370"/>
    </source>
</evidence>
<dbReference type="RefSeq" id="WP_113288608.1">
    <property type="nucleotide sequence ID" value="NZ_QNTQ01000005.1"/>
</dbReference>
<dbReference type="AlphaFoldDB" id="A0A365UBR4"/>
<dbReference type="InterPro" id="IPR047114">
    <property type="entry name" value="YciF"/>
</dbReference>
<dbReference type="InterPro" id="IPR010287">
    <property type="entry name" value="DUF892_YciF-like"/>
</dbReference>
<protein>
    <submittedName>
        <fullName evidence="1">Uncharacterized protein</fullName>
    </submittedName>
</protein>
<keyword evidence="2" id="KW-1185">Reference proteome</keyword>
<comment type="caution">
    <text evidence="1">The sequence shown here is derived from an EMBL/GenBank/DDBJ whole genome shotgun (WGS) entry which is preliminary data.</text>
</comment>
<dbReference type="InterPro" id="IPR009078">
    <property type="entry name" value="Ferritin-like_SF"/>
</dbReference>
<sequence length="164" mass="18086">MATDDLKDLYIEQVQDMHSACKQSEDITRKLVEAASNDDLKDALQRGVEGIERGRDTMAQLAKAHGAEADGRHSKAMEGLVAESEKDVFGERFTDEDTRDAAIIAEYQRMAHYAIAGYGTIRAFAQRLKLDSDAAAAQECLDKSYDGDRKFTEIATGHVNRDAA</sequence>
<dbReference type="SUPFAM" id="SSF47240">
    <property type="entry name" value="Ferritin-like"/>
    <property type="match status" value="1"/>
</dbReference>
<organism evidence="1 2">
    <name type="scientific">Rhodosalinus halophilus</name>
    <dbReference type="NCBI Taxonomy" id="2259333"/>
    <lineage>
        <taxon>Bacteria</taxon>
        <taxon>Pseudomonadati</taxon>
        <taxon>Pseudomonadota</taxon>
        <taxon>Alphaproteobacteria</taxon>
        <taxon>Rhodobacterales</taxon>
        <taxon>Paracoccaceae</taxon>
        <taxon>Rhodosalinus</taxon>
    </lineage>
</organism>
<dbReference type="Pfam" id="PF05974">
    <property type="entry name" value="DUF892"/>
    <property type="match status" value="1"/>
</dbReference>
<evidence type="ECO:0000313" key="1">
    <source>
        <dbReference type="EMBL" id="RBI86371.1"/>
    </source>
</evidence>